<dbReference type="Proteomes" id="UP000760480">
    <property type="component" value="Unassembled WGS sequence"/>
</dbReference>
<dbReference type="EMBL" id="SPMZ01000024">
    <property type="protein sequence ID" value="NMQ19322.1"/>
    <property type="molecule type" value="Genomic_DNA"/>
</dbReference>
<proteinExistence type="predicted"/>
<reference evidence="1 2" key="1">
    <citation type="submission" date="2019-03" db="EMBL/GenBank/DDBJ databases">
        <title>Metabolic reconstructions from genomes of highly enriched 'Candidatus Accumulibacter' and 'Candidatus Competibacter' bioreactor populations.</title>
        <authorList>
            <person name="Annavajhala M.K."/>
            <person name="Welles L."/>
            <person name="Abbas B."/>
            <person name="Sorokin D."/>
            <person name="Park H."/>
            <person name="Van Loosdrecht M."/>
            <person name="Chandran K."/>
        </authorList>
    </citation>
    <scope>NUCLEOTIDE SEQUENCE [LARGE SCALE GENOMIC DNA]</scope>
    <source>
        <strain evidence="1 2">SBR_G</strain>
    </source>
</reference>
<keyword evidence="2" id="KW-1185">Reference proteome</keyword>
<dbReference type="RefSeq" id="WP_169248585.1">
    <property type="nucleotide sequence ID" value="NZ_SPMZ01000024.1"/>
</dbReference>
<sequence>MSDEQAVPGPTEIERVVVNWLREHPEFFIRHPDLVESLRVPHPCEPAVSLLEYQNRLLRERGQRLHGKLLELVAIARDNDRLAERVQRLALDLLDAPNELDGLLYRIKAVLRDEFNADCVALCLEAALVAGSGAEEFLRPEALALFEGLLQVGKSRCGRLRPEQATALFGDCAPQVASAALVPLGDGRWRGLLALGSWDEQRFHPGAGTLFLGRAGELVGRALGARLLADRWRTRSDPSSAHEG</sequence>
<protein>
    <submittedName>
        <fullName evidence="1">DUF484 family protein</fullName>
    </submittedName>
</protein>
<dbReference type="Pfam" id="PF04340">
    <property type="entry name" value="DUF484"/>
    <property type="match status" value="1"/>
</dbReference>
<accession>A0ABX1TKW0</accession>
<organism evidence="1 2">
    <name type="scientific">Candidatus Competibacter phosphatis</name>
    <dbReference type="NCBI Taxonomy" id="221280"/>
    <lineage>
        <taxon>Bacteria</taxon>
        <taxon>Pseudomonadati</taxon>
        <taxon>Pseudomonadota</taxon>
        <taxon>Gammaproteobacteria</taxon>
        <taxon>Candidatus Competibacteraceae</taxon>
        <taxon>Candidatus Competibacter</taxon>
    </lineage>
</organism>
<dbReference type="InterPro" id="IPR007435">
    <property type="entry name" value="DUF484"/>
</dbReference>
<dbReference type="PANTHER" id="PTHR38765">
    <property type="entry name" value="DUF484 DOMAIN-CONTAINING PROTEIN"/>
    <property type="match status" value="1"/>
</dbReference>
<name>A0ABX1TKW0_9GAMM</name>
<gene>
    <name evidence="1" type="ORF">E4P82_09040</name>
</gene>
<dbReference type="InterPro" id="IPR029016">
    <property type="entry name" value="GAF-like_dom_sf"/>
</dbReference>
<dbReference type="PANTHER" id="PTHR38765:SF1">
    <property type="entry name" value="DUF484 DOMAIN-CONTAINING PROTEIN"/>
    <property type="match status" value="1"/>
</dbReference>
<comment type="caution">
    <text evidence="1">The sequence shown here is derived from an EMBL/GenBank/DDBJ whole genome shotgun (WGS) entry which is preliminary data.</text>
</comment>
<dbReference type="Gene3D" id="3.30.450.40">
    <property type="match status" value="1"/>
</dbReference>
<evidence type="ECO:0000313" key="2">
    <source>
        <dbReference type="Proteomes" id="UP000760480"/>
    </source>
</evidence>
<evidence type="ECO:0000313" key="1">
    <source>
        <dbReference type="EMBL" id="NMQ19322.1"/>
    </source>
</evidence>